<name>A0ABW7GSS2_9BURK</name>
<organism evidence="5 6">
    <name type="scientific">Pelomonas baiyunensis</name>
    <dbReference type="NCBI Taxonomy" id="3299026"/>
    <lineage>
        <taxon>Bacteria</taxon>
        <taxon>Pseudomonadati</taxon>
        <taxon>Pseudomonadota</taxon>
        <taxon>Betaproteobacteria</taxon>
        <taxon>Burkholderiales</taxon>
        <taxon>Sphaerotilaceae</taxon>
        <taxon>Roseateles</taxon>
    </lineage>
</organism>
<evidence type="ECO:0000256" key="1">
    <source>
        <dbReference type="ARBA" id="ARBA00022670"/>
    </source>
</evidence>
<comment type="similarity">
    <text evidence="4">Belongs to the peptidase S8 family.</text>
</comment>
<keyword evidence="3" id="KW-0720">Serine protease</keyword>
<dbReference type="InterPro" id="IPR023828">
    <property type="entry name" value="Peptidase_S8_Ser-AS"/>
</dbReference>
<dbReference type="Proteomes" id="UP001606303">
    <property type="component" value="Unassembled WGS sequence"/>
</dbReference>
<dbReference type="InterPro" id="IPR036852">
    <property type="entry name" value="Peptidase_S8/S53_dom_sf"/>
</dbReference>
<sequence length="74" mass="7279">MTAAIITGRSAVGVTVALAAPGVAVVSTIFDDRWGVMSGTSTATPIDTGVLARRLAADAAVLGIPRDSARAGAI</sequence>
<dbReference type="EMBL" id="JBIGIB010000001">
    <property type="protein sequence ID" value="MFG6465023.1"/>
    <property type="molecule type" value="Genomic_DNA"/>
</dbReference>
<proteinExistence type="inferred from homology"/>
<evidence type="ECO:0000256" key="2">
    <source>
        <dbReference type="ARBA" id="ARBA00022801"/>
    </source>
</evidence>
<dbReference type="PROSITE" id="PS51892">
    <property type="entry name" value="SUBTILASE"/>
    <property type="match status" value="1"/>
</dbReference>
<keyword evidence="1" id="KW-0645">Protease</keyword>
<dbReference type="Gene3D" id="3.40.50.200">
    <property type="entry name" value="Peptidase S8/S53 domain"/>
    <property type="match status" value="1"/>
</dbReference>
<keyword evidence="2" id="KW-0378">Hydrolase</keyword>
<evidence type="ECO:0000313" key="6">
    <source>
        <dbReference type="Proteomes" id="UP001606303"/>
    </source>
</evidence>
<reference evidence="5 6" key="1">
    <citation type="submission" date="2024-08" db="EMBL/GenBank/DDBJ databases">
        <authorList>
            <person name="Lu H."/>
        </authorList>
    </citation>
    <scope>NUCLEOTIDE SEQUENCE [LARGE SCALE GENOMIC DNA]</scope>
    <source>
        <strain evidence="5 6">BYS87W</strain>
    </source>
</reference>
<dbReference type="SUPFAM" id="SSF52743">
    <property type="entry name" value="Subtilisin-like"/>
    <property type="match status" value="1"/>
</dbReference>
<evidence type="ECO:0000256" key="3">
    <source>
        <dbReference type="ARBA" id="ARBA00022825"/>
    </source>
</evidence>
<keyword evidence="6" id="KW-1185">Reference proteome</keyword>
<comment type="caution">
    <text evidence="4">Lacks conserved residue(s) required for the propagation of feature annotation.</text>
</comment>
<evidence type="ECO:0000313" key="5">
    <source>
        <dbReference type="EMBL" id="MFG6465023.1"/>
    </source>
</evidence>
<dbReference type="PROSITE" id="PS00138">
    <property type="entry name" value="SUBTILASE_SER"/>
    <property type="match status" value="1"/>
</dbReference>
<dbReference type="RefSeq" id="WP_394379827.1">
    <property type="nucleotide sequence ID" value="NZ_JBIGIB010000001.1"/>
</dbReference>
<comment type="caution">
    <text evidence="5">The sequence shown here is derived from an EMBL/GenBank/DDBJ whole genome shotgun (WGS) entry which is preliminary data.</text>
</comment>
<accession>A0ABW7GSS2</accession>
<evidence type="ECO:0000256" key="4">
    <source>
        <dbReference type="PROSITE-ProRule" id="PRU01240"/>
    </source>
</evidence>
<gene>
    <name evidence="5" type="ORF">ACG01O_00235</name>
</gene>
<evidence type="ECO:0008006" key="7">
    <source>
        <dbReference type="Google" id="ProtNLM"/>
    </source>
</evidence>
<protein>
    <recommendedName>
        <fullName evidence="7">Peptidase S8/S53 domain-containing protein</fullName>
    </recommendedName>
</protein>